<dbReference type="OMA" id="DITEYCH"/>
<comment type="similarity">
    <text evidence="4">Belongs to the copper transporter (Ctr) (TC 1.A.56) family. SLC31A subfamily.</text>
</comment>
<evidence type="ECO:0000313" key="6">
    <source>
        <dbReference type="Proteomes" id="UP000887567"/>
    </source>
</evidence>
<dbReference type="PANTHER" id="PTHR12483">
    <property type="entry name" value="SOLUTE CARRIER FAMILY 31 COPPER TRANSPORTERS"/>
    <property type="match status" value="1"/>
</dbReference>
<feature type="transmembrane region" description="Helical" evidence="4">
    <location>
        <begin position="123"/>
        <end position="140"/>
    </location>
</feature>
<name>A0A913WQ52_EXADI</name>
<sequence>MHEMSTTMPGMDHMKNGSNQMDHMSMMMYFHASQKVTILFKAWAVDSIGGLIGSCIAVFVLAALYEGLKVTREILKRKYGYVVSIDLDKSTHYAKNGTTGQSVTVTETAGQIPKSKICNGHHIIQSLLHIVQVVISYFLMLIFMTYNVWLCLAVALGAGFGYFAFGWKMVKVVDIYEHCH</sequence>
<keyword evidence="4" id="KW-0406">Ion transport</keyword>
<reference evidence="5" key="1">
    <citation type="submission" date="2022-11" db="UniProtKB">
        <authorList>
            <consortium name="EnsemblMetazoa"/>
        </authorList>
    </citation>
    <scope>IDENTIFICATION</scope>
</reference>
<dbReference type="GO" id="GO:0016020">
    <property type="term" value="C:membrane"/>
    <property type="evidence" value="ECO:0007669"/>
    <property type="project" value="UniProtKB-SubCell"/>
</dbReference>
<comment type="subcellular location">
    <subcellularLocation>
        <location evidence="4">Membrane</location>
        <topology evidence="4">Multi-pass membrane protein</topology>
    </subcellularLocation>
</comment>
<feature type="transmembrane region" description="Helical" evidence="4">
    <location>
        <begin position="146"/>
        <end position="165"/>
    </location>
</feature>
<keyword evidence="2 4" id="KW-1133">Transmembrane helix</keyword>
<evidence type="ECO:0000313" key="5">
    <source>
        <dbReference type="EnsemblMetazoa" id="XP_020892413.1"/>
    </source>
</evidence>
<accession>A0A913WQ52</accession>
<dbReference type="Pfam" id="PF04145">
    <property type="entry name" value="Ctr"/>
    <property type="match status" value="1"/>
</dbReference>
<dbReference type="PANTHER" id="PTHR12483:SF115">
    <property type="entry name" value="COPPER TRANSPORT PROTEIN"/>
    <property type="match status" value="1"/>
</dbReference>
<evidence type="ECO:0000256" key="2">
    <source>
        <dbReference type="ARBA" id="ARBA00022989"/>
    </source>
</evidence>
<evidence type="ECO:0000256" key="3">
    <source>
        <dbReference type="ARBA" id="ARBA00023136"/>
    </source>
</evidence>
<dbReference type="Proteomes" id="UP000887567">
    <property type="component" value="Unplaced"/>
</dbReference>
<protein>
    <recommendedName>
        <fullName evidence="4">Copper transport protein</fullName>
    </recommendedName>
</protein>
<evidence type="ECO:0000256" key="4">
    <source>
        <dbReference type="RuleBase" id="RU367022"/>
    </source>
</evidence>
<organism evidence="5 6">
    <name type="scientific">Exaiptasia diaphana</name>
    <name type="common">Tropical sea anemone</name>
    <name type="synonym">Aiptasia pulchella</name>
    <dbReference type="NCBI Taxonomy" id="2652724"/>
    <lineage>
        <taxon>Eukaryota</taxon>
        <taxon>Metazoa</taxon>
        <taxon>Cnidaria</taxon>
        <taxon>Anthozoa</taxon>
        <taxon>Hexacorallia</taxon>
        <taxon>Actiniaria</taxon>
        <taxon>Aiptasiidae</taxon>
        <taxon>Exaiptasia</taxon>
    </lineage>
</organism>
<keyword evidence="4" id="KW-0813">Transport</keyword>
<evidence type="ECO:0000256" key="1">
    <source>
        <dbReference type="ARBA" id="ARBA00022692"/>
    </source>
</evidence>
<dbReference type="GO" id="GO:0005375">
    <property type="term" value="F:copper ion transmembrane transporter activity"/>
    <property type="evidence" value="ECO:0007669"/>
    <property type="project" value="UniProtKB-UniRule"/>
</dbReference>
<dbReference type="OrthoDB" id="161814at2759"/>
<keyword evidence="6" id="KW-1185">Reference proteome</keyword>
<dbReference type="RefSeq" id="XP_020892413.1">
    <property type="nucleotide sequence ID" value="XM_021036754.2"/>
</dbReference>
<dbReference type="InterPro" id="IPR007274">
    <property type="entry name" value="Cop_transporter"/>
</dbReference>
<dbReference type="GeneID" id="110231707"/>
<dbReference type="KEGG" id="epa:110231707"/>
<dbReference type="EnsemblMetazoa" id="XM_021036754.2">
    <property type="protein sequence ID" value="XP_020892413.1"/>
    <property type="gene ID" value="LOC110231707"/>
</dbReference>
<keyword evidence="1 4" id="KW-0812">Transmembrane</keyword>
<keyword evidence="3 4" id="KW-0472">Membrane</keyword>
<proteinExistence type="inferred from homology"/>
<keyword evidence="4" id="KW-0186">Copper</keyword>
<keyword evidence="4" id="KW-0187">Copper transport</keyword>
<dbReference type="AlphaFoldDB" id="A0A913WQ52"/>
<feature type="transmembrane region" description="Helical" evidence="4">
    <location>
        <begin position="48"/>
        <end position="68"/>
    </location>
</feature>